<keyword evidence="1" id="KW-0547">Nucleotide-binding</keyword>
<accession>A0ABN0WR63</accession>
<dbReference type="PANTHER" id="PTHR21621">
    <property type="entry name" value="RIBOSOMAL PROTEIN S6 MODIFICATION PROTEIN"/>
    <property type="match status" value="1"/>
</dbReference>
<gene>
    <name evidence="3" type="ORF">GCM10008967_38860</name>
</gene>
<dbReference type="InterPro" id="IPR011761">
    <property type="entry name" value="ATP-grasp"/>
</dbReference>
<dbReference type="Proteomes" id="UP001500782">
    <property type="component" value="Unassembled WGS sequence"/>
</dbReference>
<dbReference type="Gene3D" id="3.30.470.20">
    <property type="entry name" value="ATP-grasp fold, B domain"/>
    <property type="match status" value="1"/>
</dbReference>
<protein>
    <recommendedName>
        <fullName evidence="2">ATP-grasp domain-containing protein</fullName>
    </recommendedName>
</protein>
<comment type="caution">
    <text evidence="3">The sequence shown here is derived from an EMBL/GenBank/DDBJ whole genome shotgun (WGS) entry which is preliminary data.</text>
</comment>
<dbReference type="PANTHER" id="PTHR21621:SF0">
    <property type="entry name" value="BETA-CITRYLGLUTAMATE SYNTHASE B-RELATED"/>
    <property type="match status" value="1"/>
</dbReference>
<name>A0ABN0WR63_9BACI</name>
<dbReference type="InterPro" id="IPR013651">
    <property type="entry name" value="ATP-grasp_RimK-type"/>
</dbReference>
<dbReference type="SUPFAM" id="SSF56059">
    <property type="entry name" value="Glutathione synthetase ATP-binding domain-like"/>
    <property type="match status" value="1"/>
</dbReference>
<keyword evidence="1" id="KW-0067">ATP-binding</keyword>
<reference evidence="3 4" key="1">
    <citation type="journal article" date="2019" name="Int. J. Syst. Evol. Microbiol.">
        <title>The Global Catalogue of Microorganisms (GCM) 10K type strain sequencing project: providing services to taxonomists for standard genome sequencing and annotation.</title>
        <authorList>
            <consortium name="The Broad Institute Genomics Platform"/>
            <consortium name="The Broad Institute Genome Sequencing Center for Infectious Disease"/>
            <person name="Wu L."/>
            <person name="Ma J."/>
        </authorList>
    </citation>
    <scope>NUCLEOTIDE SEQUENCE [LARGE SCALE GENOMIC DNA]</scope>
    <source>
        <strain evidence="3 4">JCM 9731</strain>
    </source>
</reference>
<dbReference type="Pfam" id="PF08443">
    <property type="entry name" value="RimK"/>
    <property type="match status" value="1"/>
</dbReference>
<dbReference type="RefSeq" id="WP_343802985.1">
    <property type="nucleotide sequence ID" value="NZ_BAAADJ010000063.1"/>
</dbReference>
<organism evidence="3 4">
    <name type="scientific">Bacillus carboniphilus</name>
    <dbReference type="NCBI Taxonomy" id="86663"/>
    <lineage>
        <taxon>Bacteria</taxon>
        <taxon>Bacillati</taxon>
        <taxon>Bacillota</taxon>
        <taxon>Bacilli</taxon>
        <taxon>Bacillales</taxon>
        <taxon>Bacillaceae</taxon>
        <taxon>Bacillus</taxon>
    </lineage>
</organism>
<proteinExistence type="predicted"/>
<evidence type="ECO:0000259" key="2">
    <source>
        <dbReference type="PROSITE" id="PS50975"/>
    </source>
</evidence>
<keyword evidence="4" id="KW-1185">Reference proteome</keyword>
<evidence type="ECO:0000256" key="1">
    <source>
        <dbReference type="PROSITE-ProRule" id="PRU00409"/>
    </source>
</evidence>
<dbReference type="EMBL" id="BAAADJ010000063">
    <property type="protein sequence ID" value="GAA0344690.1"/>
    <property type="molecule type" value="Genomic_DNA"/>
</dbReference>
<evidence type="ECO:0000313" key="3">
    <source>
        <dbReference type="EMBL" id="GAA0344690.1"/>
    </source>
</evidence>
<evidence type="ECO:0000313" key="4">
    <source>
        <dbReference type="Proteomes" id="UP001500782"/>
    </source>
</evidence>
<sequence length="258" mass="29963">MKFVTFNPYRTIGIQDVTYIKPENMYRELDTVLEADVVLFPEYWQVNTLVYGLKKRIFPSIETYQIGHTKVEQTRVFQGIFPEHVPYTLIKGSAADIDRDIFDEMPVPFIAKEIRNSMGQGVHLIHDKQDFLQYAVNNDVWYVQEYLPIMKDLRIVWVGNKVIEAYWRVNQGHDFLTNVSQGGIISYENIPMEAIQLVEKAATTLNIDHAGFDIAQVGEKLYFFEINVMFGNQGIRDRQYTDAILEYLLGERPIILPA</sequence>
<feature type="domain" description="ATP-grasp" evidence="2">
    <location>
        <begin position="75"/>
        <end position="255"/>
    </location>
</feature>
<dbReference type="PROSITE" id="PS50975">
    <property type="entry name" value="ATP_GRASP"/>
    <property type="match status" value="1"/>
</dbReference>